<dbReference type="OrthoDB" id="2353585at2"/>
<dbReference type="AlphaFoldDB" id="A0A1I2MLM8"/>
<dbReference type="EMBL" id="FOOG01000014">
    <property type="protein sequence ID" value="SFF92352.1"/>
    <property type="molecule type" value="Genomic_DNA"/>
</dbReference>
<accession>A0A1I2MLM8</accession>
<sequence length="109" mass="12144">MGQQKLWKGVVIGALVGGALVLIDRDTRQYVGTRSREAGTKYKGYVTNPSDAIHSVRVNYEQFSKRVSKGLEDLIEILNKAEDILNRVGEINQEVEQQLKAVDDPKEAS</sequence>
<dbReference type="Proteomes" id="UP000198897">
    <property type="component" value="Unassembled WGS sequence"/>
</dbReference>
<organism evidence="1 2">
    <name type="scientific">Halobacillus alkaliphilus</name>
    <dbReference type="NCBI Taxonomy" id="396056"/>
    <lineage>
        <taxon>Bacteria</taxon>
        <taxon>Bacillati</taxon>
        <taxon>Bacillota</taxon>
        <taxon>Bacilli</taxon>
        <taxon>Bacillales</taxon>
        <taxon>Bacillaceae</taxon>
        <taxon>Halobacillus</taxon>
    </lineage>
</organism>
<keyword evidence="2" id="KW-1185">Reference proteome</keyword>
<reference evidence="2" key="1">
    <citation type="submission" date="2016-10" db="EMBL/GenBank/DDBJ databases">
        <authorList>
            <person name="Varghese N."/>
            <person name="Submissions S."/>
        </authorList>
    </citation>
    <scope>NUCLEOTIDE SEQUENCE [LARGE SCALE GENOMIC DNA]</scope>
    <source>
        <strain evidence="2">FP5</strain>
    </source>
</reference>
<name>A0A1I2MLM8_9BACI</name>
<protein>
    <recommendedName>
        <fullName evidence="3">Gas vesicle protein</fullName>
    </recommendedName>
</protein>
<evidence type="ECO:0008006" key="3">
    <source>
        <dbReference type="Google" id="ProtNLM"/>
    </source>
</evidence>
<gene>
    <name evidence="1" type="ORF">SAMN05216353_11412</name>
</gene>
<proteinExistence type="predicted"/>
<evidence type="ECO:0000313" key="1">
    <source>
        <dbReference type="EMBL" id="SFF92352.1"/>
    </source>
</evidence>
<dbReference type="RefSeq" id="WP_089751825.1">
    <property type="nucleotide sequence ID" value="NZ_FOOG01000014.1"/>
</dbReference>
<evidence type="ECO:0000313" key="2">
    <source>
        <dbReference type="Proteomes" id="UP000198897"/>
    </source>
</evidence>